<dbReference type="InParanoid" id="D4H8U7"/>
<feature type="domain" description="Cytochrome c" evidence="11">
    <location>
        <begin position="117"/>
        <end position="195"/>
    </location>
</feature>
<dbReference type="InterPro" id="IPR024167">
    <property type="entry name" value="Cytochrome_c4-like"/>
</dbReference>
<dbReference type="InterPro" id="IPR036909">
    <property type="entry name" value="Cyt_c-like_dom_sf"/>
</dbReference>
<keyword evidence="3 8" id="KW-0349">Heme</keyword>
<name>D4H8U7_DENA2</name>
<keyword evidence="10" id="KW-0732">Signal</keyword>
<dbReference type="Pfam" id="PF00034">
    <property type="entry name" value="Cytochrom_C"/>
    <property type="match status" value="1"/>
</dbReference>
<feature type="signal peptide" evidence="10">
    <location>
        <begin position="1"/>
        <end position="27"/>
    </location>
</feature>
<accession>D4H8U7</accession>
<evidence type="ECO:0000256" key="10">
    <source>
        <dbReference type="SAM" id="SignalP"/>
    </source>
</evidence>
<comment type="PTM">
    <text evidence="8">Binds 2 heme c groups covalently per subunit.</text>
</comment>
<dbReference type="KEGG" id="dap:Dacet_1682"/>
<keyword evidence="7 9" id="KW-0408">Iron</keyword>
<keyword evidence="4 9" id="KW-0479">Metal-binding</keyword>
<gene>
    <name evidence="12" type="ordered locus">Dacet_1682</name>
</gene>
<dbReference type="AlphaFoldDB" id="D4H8U7"/>
<dbReference type="PIRSF" id="PIRSF000005">
    <property type="entry name" value="Cytochrome_c4"/>
    <property type="match status" value="1"/>
</dbReference>
<dbReference type="PROSITE" id="PS51007">
    <property type="entry name" value="CYTC"/>
    <property type="match status" value="2"/>
</dbReference>
<dbReference type="HOGENOM" id="CLU_076280_3_0_0"/>
<dbReference type="GO" id="GO:0042597">
    <property type="term" value="C:periplasmic space"/>
    <property type="evidence" value="ECO:0007669"/>
    <property type="project" value="UniProtKB-SubCell"/>
</dbReference>
<dbReference type="GO" id="GO:0009055">
    <property type="term" value="F:electron transfer activity"/>
    <property type="evidence" value="ECO:0007669"/>
    <property type="project" value="InterPro"/>
</dbReference>
<feature type="binding site" description="covalent" evidence="8">
    <location>
        <position position="39"/>
    </location>
    <ligand>
        <name>heme c</name>
        <dbReference type="ChEBI" id="CHEBI:61717"/>
        <label>1</label>
    </ligand>
</feature>
<feature type="binding site" description="covalent" evidence="8">
    <location>
        <position position="131"/>
    </location>
    <ligand>
        <name>heme c</name>
        <dbReference type="ChEBI" id="CHEBI:61717"/>
        <label>2</label>
    </ligand>
</feature>
<feature type="binding site" description="axial binding residue" evidence="9">
    <location>
        <position position="43"/>
    </location>
    <ligand>
        <name>heme c</name>
        <dbReference type="ChEBI" id="CHEBI:61717"/>
        <label>1</label>
    </ligand>
    <ligandPart>
        <name>Fe</name>
        <dbReference type="ChEBI" id="CHEBI:18248"/>
    </ligandPart>
</feature>
<feature type="domain" description="Cytochrome c" evidence="11">
    <location>
        <begin position="27"/>
        <end position="106"/>
    </location>
</feature>
<feature type="binding site" description="axial binding residue" evidence="9">
    <location>
        <position position="83"/>
    </location>
    <ligand>
        <name>heme c</name>
        <dbReference type="ChEBI" id="CHEBI:61717"/>
        <label>1</label>
    </ligand>
    <ligandPart>
        <name>Fe</name>
        <dbReference type="ChEBI" id="CHEBI:18248"/>
    </ligandPart>
</feature>
<feature type="binding site" description="axial binding residue" evidence="9">
    <location>
        <position position="173"/>
    </location>
    <ligand>
        <name>heme c</name>
        <dbReference type="ChEBI" id="CHEBI:61717"/>
        <label>2</label>
    </ligand>
    <ligandPart>
        <name>Fe</name>
        <dbReference type="ChEBI" id="CHEBI:18248"/>
    </ligandPart>
</feature>
<sequence length="198" mass="21308" precursor="true">MKKSKWLFNFVITAMVLILPVAGFSEANVSEGARLGKTCAGCHGTSGNTPGKYIATIGGQNPDYMAKVLKEFSGGEREGSVEMSIIAKGYSDEQLESIALYYSSQGWVNSTNNTDSAKSKMGRQVAAENGCMDCHGARGEGLDEYPHIGGQNLGYLKEVLKRYRSGAIKSEEMGMVADLDDEQINALANYLSGLRQGE</sequence>
<evidence type="ECO:0000259" key="11">
    <source>
        <dbReference type="PROSITE" id="PS51007"/>
    </source>
</evidence>
<evidence type="ECO:0000256" key="5">
    <source>
        <dbReference type="ARBA" id="ARBA00022764"/>
    </source>
</evidence>
<dbReference type="PANTHER" id="PTHR33751:SF9">
    <property type="entry name" value="CYTOCHROME C4"/>
    <property type="match status" value="1"/>
</dbReference>
<dbReference type="RefSeq" id="WP_013010957.1">
    <property type="nucleotide sequence ID" value="NC_013943.1"/>
</dbReference>
<dbReference type="EMBL" id="CP001968">
    <property type="protein sequence ID" value="ADD68446.1"/>
    <property type="molecule type" value="Genomic_DNA"/>
</dbReference>
<dbReference type="Proteomes" id="UP000002012">
    <property type="component" value="Chromosome"/>
</dbReference>
<dbReference type="PANTHER" id="PTHR33751">
    <property type="entry name" value="CBB3-TYPE CYTOCHROME C OXIDASE SUBUNIT FIXP"/>
    <property type="match status" value="1"/>
</dbReference>
<dbReference type="PaxDb" id="522772-Dacet_1682"/>
<evidence type="ECO:0000256" key="2">
    <source>
        <dbReference type="ARBA" id="ARBA00022448"/>
    </source>
</evidence>
<evidence type="ECO:0000256" key="1">
    <source>
        <dbReference type="ARBA" id="ARBA00004418"/>
    </source>
</evidence>
<evidence type="ECO:0000256" key="8">
    <source>
        <dbReference type="PIRSR" id="PIRSR000005-1"/>
    </source>
</evidence>
<evidence type="ECO:0000256" key="3">
    <source>
        <dbReference type="ARBA" id="ARBA00022617"/>
    </source>
</evidence>
<evidence type="ECO:0000313" key="13">
    <source>
        <dbReference type="Proteomes" id="UP000002012"/>
    </source>
</evidence>
<reference evidence="12 13" key="1">
    <citation type="journal article" date="2010" name="Stand. Genomic Sci.">
        <title>Complete genome sequence of Denitrovibrio acetiphilus type strain (N2460).</title>
        <authorList>
            <person name="Kiss H."/>
            <person name="Lang E."/>
            <person name="Lapidus A."/>
            <person name="Copeland A."/>
            <person name="Nolan M."/>
            <person name="Glavina Del Rio T."/>
            <person name="Chen F."/>
            <person name="Lucas S."/>
            <person name="Tice H."/>
            <person name="Cheng J.F."/>
            <person name="Han C."/>
            <person name="Goodwin L."/>
            <person name="Pitluck S."/>
            <person name="Liolios K."/>
            <person name="Pati A."/>
            <person name="Ivanova N."/>
            <person name="Mavromatis K."/>
            <person name="Chen A."/>
            <person name="Palaniappan K."/>
            <person name="Land M."/>
            <person name="Hauser L."/>
            <person name="Chang Y.J."/>
            <person name="Jeffries C.D."/>
            <person name="Detter J.C."/>
            <person name="Brettin T."/>
            <person name="Spring S."/>
            <person name="Rohde M."/>
            <person name="Goker M."/>
            <person name="Woyke T."/>
            <person name="Bristow J."/>
            <person name="Eisen J.A."/>
            <person name="Markowitz V."/>
            <person name="Hugenholtz P."/>
            <person name="Kyrpides N.C."/>
            <person name="Klenk H.P."/>
        </authorList>
    </citation>
    <scope>NUCLEOTIDE SEQUENCE [LARGE SCALE GENOMIC DNA]</scope>
    <source>
        <strain evidence="13">DSM 12809 / NBRC 114555 / N2460</strain>
    </source>
</reference>
<keyword evidence="5" id="KW-0574">Periplasm</keyword>
<dbReference type="InterPro" id="IPR050597">
    <property type="entry name" value="Cytochrome_c_Oxidase_Subunit"/>
</dbReference>
<protein>
    <submittedName>
        <fullName evidence="12">Cytochrome c553-like protein</fullName>
    </submittedName>
</protein>
<evidence type="ECO:0000256" key="7">
    <source>
        <dbReference type="ARBA" id="ARBA00023004"/>
    </source>
</evidence>
<proteinExistence type="predicted"/>
<dbReference type="InterPro" id="IPR009056">
    <property type="entry name" value="Cyt_c-like_dom"/>
</dbReference>
<dbReference type="Gene3D" id="1.10.760.10">
    <property type="entry name" value="Cytochrome c-like domain"/>
    <property type="match status" value="2"/>
</dbReference>
<keyword evidence="6" id="KW-0249">Electron transport</keyword>
<dbReference type="GO" id="GO:0005506">
    <property type="term" value="F:iron ion binding"/>
    <property type="evidence" value="ECO:0007669"/>
    <property type="project" value="InterPro"/>
</dbReference>
<feature type="binding site" description="axial binding residue" evidence="9">
    <location>
        <position position="135"/>
    </location>
    <ligand>
        <name>heme c</name>
        <dbReference type="ChEBI" id="CHEBI:61717"/>
        <label>2</label>
    </ligand>
    <ligandPart>
        <name>Fe</name>
        <dbReference type="ChEBI" id="CHEBI:18248"/>
    </ligandPart>
</feature>
<evidence type="ECO:0000313" key="12">
    <source>
        <dbReference type="EMBL" id="ADD68446.1"/>
    </source>
</evidence>
<evidence type="ECO:0000256" key="9">
    <source>
        <dbReference type="PIRSR" id="PIRSR000005-2"/>
    </source>
</evidence>
<dbReference type="SUPFAM" id="SSF46626">
    <property type="entry name" value="Cytochrome c"/>
    <property type="match status" value="2"/>
</dbReference>
<comment type="subcellular location">
    <subcellularLocation>
        <location evidence="1">Periplasm</location>
    </subcellularLocation>
</comment>
<keyword evidence="13" id="KW-1185">Reference proteome</keyword>
<keyword evidence="2" id="KW-0813">Transport</keyword>
<dbReference type="eggNOG" id="COG2863">
    <property type="taxonomic scope" value="Bacteria"/>
</dbReference>
<dbReference type="OrthoDB" id="188778at2"/>
<evidence type="ECO:0000256" key="6">
    <source>
        <dbReference type="ARBA" id="ARBA00022982"/>
    </source>
</evidence>
<dbReference type="STRING" id="522772.Dacet_1682"/>
<organism evidence="12 13">
    <name type="scientific">Denitrovibrio acetiphilus (strain DSM 12809 / NBRC 114555 / N2460)</name>
    <dbReference type="NCBI Taxonomy" id="522772"/>
    <lineage>
        <taxon>Bacteria</taxon>
        <taxon>Pseudomonadati</taxon>
        <taxon>Deferribacterota</taxon>
        <taxon>Deferribacteres</taxon>
        <taxon>Deferribacterales</taxon>
        <taxon>Geovibrionaceae</taxon>
        <taxon>Denitrovibrio</taxon>
    </lineage>
</organism>
<dbReference type="GO" id="GO:0020037">
    <property type="term" value="F:heme binding"/>
    <property type="evidence" value="ECO:0007669"/>
    <property type="project" value="InterPro"/>
</dbReference>
<feature type="chain" id="PRO_5003058458" evidence="10">
    <location>
        <begin position="28"/>
        <end position="198"/>
    </location>
</feature>
<feature type="binding site" description="covalent" evidence="8">
    <location>
        <position position="134"/>
    </location>
    <ligand>
        <name>heme c</name>
        <dbReference type="ChEBI" id="CHEBI:61717"/>
        <label>2</label>
    </ligand>
</feature>
<feature type="binding site" description="covalent" evidence="8">
    <location>
        <position position="42"/>
    </location>
    <ligand>
        <name>heme c</name>
        <dbReference type="ChEBI" id="CHEBI:61717"/>
        <label>1</label>
    </ligand>
</feature>
<evidence type="ECO:0000256" key="4">
    <source>
        <dbReference type="ARBA" id="ARBA00022723"/>
    </source>
</evidence>